<sequence>MDDNIVSLKFDGKTSSDFGCHLQYPTQIVHAKREITPTSVPGVSGDYLSDNYRYSNITQPLTFFVIRPAQYETWEQLQFAFLDWLTPSFKNKYSKFYLDLINPYHWLAYLSEAPTWTISGIDTATVTLTLNCKPYLVYQDEKFEPVPSSVISNEKLPAFPLWRIVGDGDFTLSINEMEYKLNNIDGEVFIDTTRFLVYKSLNEFRGMNAIFPNHEFPVLNPGTNSIKLVGNYSKFEFKPNWRRLA</sequence>
<dbReference type="eggNOG" id="COG4722">
    <property type="taxonomic scope" value="Bacteria"/>
</dbReference>
<name>I7KHQ5_9LACO</name>
<evidence type="ECO:0000313" key="1">
    <source>
        <dbReference type="EMBL" id="CCI82325.1"/>
    </source>
</evidence>
<proteinExistence type="predicted"/>
<accession>I7KHQ5</accession>
<dbReference type="GeneID" id="82847540"/>
<dbReference type="EMBL" id="CAKE01000020">
    <property type="protein sequence ID" value="CCI82325.1"/>
    <property type="molecule type" value="Genomic_DNA"/>
</dbReference>
<gene>
    <name evidence="1" type="ORF">BN55_04315</name>
</gene>
<evidence type="ECO:0000313" key="2">
    <source>
        <dbReference type="Proteomes" id="UP000009320"/>
    </source>
</evidence>
<dbReference type="Proteomes" id="UP000009320">
    <property type="component" value="Unassembled WGS sequence"/>
</dbReference>
<dbReference type="AlphaFoldDB" id="I7KHQ5"/>
<dbReference type="PATRIC" id="fig|1423758.3.peg.786"/>
<reference evidence="1 2" key="1">
    <citation type="submission" date="2012-06" db="EMBL/GenBank/DDBJ databases">
        <title>Draft Genome Sequence of Lactobacillus hominis Strain CRBIP 24.179T, isolated from human intestine.</title>
        <authorList>
            <person name="Cousin S."/>
            <person name="Ma L."/>
            <person name="Bizet C."/>
            <person name="Loux V."/>
            <person name="Bouchier C."/>
            <person name="Clermont D."/>
            <person name="Creno S."/>
        </authorList>
    </citation>
    <scope>NUCLEOTIDE SEQUENCE [LARGE SCALE GENOMIC DNA]</scope>
    <source>
        <strain evidence="2">CRBIP 24.179T</strain>
    </source>
</reference>
<protein>
    <submittedName>
        <fullName evidence="1">Tail protein</fullName>
    </submittedName>
</protein>
<dbReference type="RefSeq" id="WP_008471376.1">
    <property type="nucleotide sequence ID" value="NZ_AYZP01000019.1"/>
</dbReference>
<dbReference type="Gene3D" id="2.40.30.200">
    <property type="match status" value="1"/>
</dbReference>
<dbReference type="OrthoDB" id="2300933at2"/>
<dbReference type="STRING" id="1423758.FC41_GL000778"/>
<comment type="caution">
    <text evidence="1">The sequence shown here is derived from an EMBL/GenBank/DDBJ whole genome shotgun (WGS) entry which is preliminary data.</text>
</comment>
<organism evidence="1 2">
    <name type="scientific">Lactobacillus hominis DSM 23910 = CRBIP 24.179</name>
    <dbReference type="NCBI Taxonomy" id="1423758"/>
    <lineage>
        <taxon>Bacteria</taxon>
        <taxon>Bacillati</taxon>
        <taxon>Bacillota</taxon>
        <taxon>Bacilli</taxon>
        <taxon>Lactobacillales</taxon>
        <taxon>Lactobacillaceae</taxon>
        <taxon>Lactobacillus</taxon>
    </lineage>
</organism>
<keyword evidence="2" id="KW-1185">Reference proteome</keyword>